<dbReference type="SUPFAM" id="SSF81653">
    <property type="entry name" value="Calcium ATPase, transduction domain A"/>
    <property type="match status" value="1"/>
</dbReference>
<evidence type="ECO:0000256" key="7">
    <source>
        <dbReference type="ARBA" id="ARBA00022989"/>
    </source>
</evidence>
<dbReference type="Gene3D" id="1.20.1110.10">
    <property type="entry name" value="Calcium-transporting ATPase, transmembrane domain"/>
    <property type="match status" value="1"/>
</dbReference>
<dbReference type="EMBL" id="MBFS01000056">
    <property type="protein sequence ID" value="PVV04963.1"/>
    <property type="molecule type" value="Genomic_DNA"/>
</dbReference>
<keyword evidence="8 10" id="KW-0472">Membrane</keyword>
<dbReference type="SFLD" id="SFLDF00027">
    <property type="entry name" value="p-type_atpase"/>
    <property type="match status" value="1"/>
</dbReference>
<dbReference type="OrthoDB" id="158672at2759"/>
<keyword evidence="6" id="KW-1278">Translocase</keyword>
<dbReference type="InterPro" id="IPR023299">
    <property type="entry name" value="ATPase_P-typ_cyto_dom_N"/>
</dbReference>
<dbReference type="SFLD" id="SFLDS00003">
    <property type="entry name" value="Haloacid_Dehalogenase"/>
    <property type="match status" value="1"/>
</dbReference>
<dbReference type="SUPFAM" id="SSF56784">
    <property type="entry name" value="HAD-like"/>
    <property type="match status" value="1"/>
</dbReference>
<dbReference type="SMART" id="SM00831">
    <property type="entry name" value="Cation_ATPase_N"/>
    <property type="match status" value="1"/>
</dbReference>
<dbReference type="GO" id="GO:1990573">
    <property type="term" value="P:potassium ion import across plasma membrane"/>
    <property type="evidence" value="ECO:0007669"/>
    <property type="project" value="TreeGrafter"/>
</dbReference>
<dbReference type="InterPro" id="IPR023214">
    <property type="entry name" value="HAD_sf"/>
</dbReference>
<dbReference type="GO" id="GO:0005886">
    <property type="term" value="C:plasma membrane"/>
    <property type="evidence" value="ECO:0007669"/>
    <property type="project" value="UniProtKB-SubCell"/>
</dbReference>
<dbReference type="STRING" id="133381.A0A2T9ZK23"/>
<dbReference type="Gene3D" id="3.40.50.1000">
    <property type="entry name" value="HAD superfamily/HAD-like"/>
    <property type="match status" value="1"/>
</dbReference>
<dbReference type="GO" id="GO:0006883">
    <property type="term" value="P:intracellular sodium ion homeostasis"/>
    <property type="evidence" value="ECO:0007669"/>
    <property type="project" value="TreeGrafter"/>
</dbReference>
<keyword evidence="3 10" id="KW-0812">Transmembrane</keyword>
<protein>
    <recommendedName>
        <fullName evidence="11">Cation-transporting P-type ATPase N-terminal domain-containing protein</fullName>
    </recommendedName>
</protein>
<evidence type="ECO:0000313" key="12">
    <source>
        <dbReference type="EMBL" id="PVV04963.1"/>
    </source>
</evidence>
<feature type="domain" description="Cation-transporting P-type ATPase N-terminal" evidence="11">
    <location>
        <begin position="60"/>
        <end position="141"/>
    </location>
</feature>
<dbReference type="GO" id="GO:0005391">
    <property type="term" value="F:P-type sodium:potassium-exchanging transporter activity"/>
    <property type="evidence" value="ECO:0007669"/>
    <property type="project" value="TreeGrafter"/>
</dbReference>
<feature type="transmembrane region" description="Helical" evidence="10">
    <location>
        <begin position="116"/>
        <end position="139"/>
    </location>
</feature>
<dbReference type="Gene3D" id="2.70.150.10">
    <property type="entry name" value="Calcium-transporting ATPase, cytoplasmic transduction domain A"/>
    <property type="match status" value="1"/>
</dbReference>
<dbReference type="PRINTS" id="PR00119">
    <property type="entry name" value="CATATPASE"/>
</dbReference>
<dbReference type="InterPro" id="IPR001757">
    <property type="entry name" value="P_typ_ATPase"/>
</dbReference>
<dbReference type="InterPro" id="IPR050510">
    <property type="entry name" value="Cation_transp_ATPase_P-type"/>
</dbReference>
<evidence type="ECO:0000256" key="3">
    <source>
        <dbReference type="ARBA" id="ARBA00022692"/>
    </source>
</evidence>
<dbReference type="SUPFAM" id="SSF81660">
    <property type="entry name" value="Metal cation-transporting ATPase, ATP-binding domain N"/>
    <property type="match status" value="1"/>
</dbReference>
<keyword evidence="5" id="KW-0067">ATP-binding</keyword>
<gene>
    <name evidence="12" type="ORF">BB560_000520</name>
</gene>
<evidence type="ECO:0000259" key="11">
    <source>
        <dbReference type="SMART" id="SM00831"/>
    </source>
</evidence>
<evidence type="ECO:0000256" key="6">
    <source>
        <dbReference type="ARBA" id="ARBA00022967"/>
    </source>
</evidence>
<dbReference type="PRINTS" id="PR00121">
    <property type="entry name" value="NAKATPASE"/>
</dbReference>
<dbReference type="InterPro" id="IPR018303">
    <property type="entry name" value="ATPase_P-typ_P_site"/>
</dbReference>
<dbReference type="NCBIfam" id="TIGR01494">
    <property type="entry name" value="ATPase_P-type"/>
    <property type="match status" value="2"/>
</dbReference>
<dbReference type="AlphaFoldDB" id="A0A2T9ZK23"/>
<comment type="subcellular location">
    <subcellularLocation>
        <location evidence="1">Cell membrane</location>
        <topology evidence="1">Multi-pass membrane protein</topology>
    </subcellularLocation>
</comment>
<dbReference type="Proteomes" id="UP000245609">
    <property type="component" value="Unassembled WGS sequence"/>
</dbReference>
<evidence type="ECO:0000256" key="5">
    <source>
        <dbReference type="ARBA" id="ARBA00022840"/>
    </source>
</evidence>
<dbReference type="InterPro" id="IPR008250">
    <property type="entry name" value="ATPase_P-typ_transduc_dom_A_sf"/>
</dbReference>
<sequence length="780" mass="84919">MSLSSKQTSKTPPVLVPNSQLMSGTSTTEATDSSEKTTASIHGNQTKSQQHDTKKKLDITEHNMSLSQVCEKYGTEINTSNIDSSIGLTNKNAAELLLKNGKNILTPPKTKTSFRIFLDCLLSLFNIMLILAGVLQFVLLSIDFKNNKSSIYIGIILILVSFLNATIEFVQIQSSNKVLRSFMNMIPQRCNVIREGALSEIEASTLVPGDLVFMRLGDKVPADIYIVKSSELQVDNSSLTGESEPQERGPENIQTNPLEATNLVFNGTNCVSGKGYGIVIRTGDSTVLGQIAGLTSSADDRPSPLSLEISKFVKIISTVAILSAIIFFIVGQVINNDIAFSINFAIGMFAAWIPEGLPATVTMLLTFAAKRLSKRNVLVKDLKGVDTLGAITMLATDKTGTLTKNQMTLTYLWTNGNLYSASITSDKNAEPITDTSIFGVSDCIQASALCSSVKFDKTDVPVAKRNIIGDATEAGLTRFAATRLDDYDNYLVDHAKVFEVPFNSTNKWMLTINKVQHETGIHKLLIKGAPERILRLCSSIMYNNTVEPLSDAEKAKFTESYEYMASKGHRVIAVAKSDLPADKYPEGYVFDKKQQNYPMGDYTFVGLVSLEDPPKHGVREAVGRLRTAGIQVIMVTGDHPLTAEAIGRKINLILGETKSEVAKRTGRPVESIGEDEYDAVVIHGEELATMTDEDWDQIFHKPEVIFARTSPKNKLEIVTRAQSLGHIVGVTGDGVNDSPALKQSDLGIAMNVSGSDVSKEAASMILLDDNFASITNGIEE</sequence>
<evidence type="ECO:0000313" key="13">
    <source>
        <dbReference type="Proteomes" id="UP000245609"/>
    </source>
</evidence>
<dbReference type="Pfam" id="PF00690">
    <property type="entry name" value="Cation_ATPase_N"/>
    <property type="match status" value="1"/>
</dbReference>
<dbReference type="Pfam" id="PF00122">
    <property type="entry name" value="E1-E2_ATPase"/>
    <property type="match status" value="1"/>
</dbReference>
<feature type="region of interest" description="Disordered" evidence="9">
    <location>
        <begin position="1"/>
        <end position="54"/>
    </location>
</feature>
<dbReference type="InterPro" id="IPR044492">
    <property type="entry name" value="P_typ_ATPase_HD_dom"/>
</dbReference>
<dbReference type="PROSITE" id="PS00154">
    <property type="entry name" value="ATPASE_E1_E2"/>
    <property type="match status" value="1"/>
</dbReference>
<evidence type="ECO:0000256" key="10">
    <source>
        <dbReference type="SAM" id="Phobius"/>
    </source>
</evidence>
<proteinExistence type="predicted"/>
<dbReference type="GO" id="GO:0036376">
    <property type="term" value="P:sodium ion export across plasma membrane"/>
    <property type="evidence" value="ECO:0007669"/>
    <property type="project" value="TreeGrafter"/>
</dbReference>
<feature type="non-terminal residue" evidence="12">
    <location>
        <position position="780"/>
    </location>
</feature>
<dbReference type="GO" id="GO:0030007">
    <property type="term" value="P:intracellular potassium ion homeostasis"/>
    <property type="evidence" value="ECO:0007669"/>
    <property type="project" value="TreeGrafter"/>
</dbReference>
<dbReference type="PANTHER" id="PTHR43294:SF21">
    <property type="entry name" value="CATION TRANSPORTING ATPASE"/>
    <property type="match status" value="1"/>
</dbReference>
<feature type="transmembrane region" description="Helical" evidence="10">
    <location>
        <begin position="340"/>
        <end position="365"/>
    </location>
</feature>
<dbReference type="GO" id="GO:1902600">
    <property type="term" value="P:proton transmembrane transport"/>
    <property type="evidence" value="ECO:0007669"/>
    <property type="project" value="TreeGrafter"/>
</dbReference>
<dbReference type="InterPro" id="IPR059000">
    <property type="entry name" value="ATPase_P-type_domA"/>
</dbReference>
<evidence type="ECO:0000256" key="8">
    <source>
        <dbReference type="ARBA" id="ARBA00023136"/>
    </source>
</evidence>
<keyword evidence="13" id="KW-1185">Reference proteome</keyword>
<feature type="transmembrane region" description="Helical" evidence="10">
    <location>
        <begin position="312"/>
        <end position="334"/>
    </location>
</feature>
<dbReference type="InterPro" id="IPR004014">
    <property type="entry name" value="ATPase_P-typ_cation-transptr_N"/>
</dbReference>
<evidence type="ECO:0000256" key="9">
    <source>
        <dbReference type="SAM" id="MobiDB-lite"/>
    </source>
</evidence>
<dbReference type="GO" id="GO:0016887">
    <property type="term" value="F:ATP hydrolysis activity"/>
    <property type="evidence" value="ECO:0007669"/>
    <property type="project" value="InterPro"/>
</dbReference>
<keyword evidence="4" id="KW-0547">Nucleotide-binding</keyword>
<dbReference type="SFLD" id="SFLDG00002">
    <property type="entry name" value="C1.7:_P-type_atpase_like"/>
    <property type="match status" value="1"/>
</dbReference>
<organism evidence="12 13">
    <name type="scientific">Smittium megazygosporum</name>
    <dbReference type="NCBI Taxonomy" id="133381"/>
    <lineage>
        <taxon>Eukaryota</taxon>
        <taxon>Fungi</taxon>
        <taxon>Fungi incertae sedis</taxon>
        <taxon>Zoopagomycota</taxon>
        <taxon>Kickxellomycotina</taxon>
        <taxon>Harpellomycetes</taxon>
        <taxon>Harpellales</taxon>
        <taxon>Legeriomycetaceae</taxon>
        <taxon>Smittium</taxon>
    </lineage>
</organism>
<feature type="transmembrane region" description="Helical" evidence="10">
    <location>
        <begin position="151"/>
        <end position="170"/>
    </location>
</feature>
<evidence type="ECO:0000256" key="4">
    <source>
        <dbReference type="ARBA" id="ARBA00022741"/>
    </source>
</evidence>
<feature type="compositionally biased region" description="Polar residues" evidence="9">
    <location>
        <begin position="1"/>
        <end position="48"/>
    </location>
</feature>
<comment type="caution">
    <text evidence="12">The sequence shown here is derived from an EMBL/GenBank/DDBJ whole genome shotgun (WGS) entry which is preliminary data.</text>
</comment>
<dbReference type="Pfam" id="PF13246">
    <property type="entry name" value="Cation_ATPase"/>
    <property type="match status" value="1"/>
</dbReference>
<dbReference type="GO" id="GO:0005524">
    <property type="term" value="F:ATP binding"/>
    <property type="evidence" value="ECO:0007669"/>
    <property type="project" value="UniProtKB-KW"/>
</dbReference>
<evidence type="ECO:0000256" key="2">
    <source>
        <dbReference type="ARBA" id="ARBA00022475"/>
    </source>
</evidence>
<keyword evidence="2" id="KW-1003">Cell membrane</keyword>
<dbReference type="SUPFAM" id="SSF81665">
    <property type="entry name" value="Calcium ATPase, transmembrane domain M"/>
    <property type="match status" value="1"/>
</dbReference>
<dbReference type="PANTHER" id="PTHR43294">
    <property type="entry name" value="SODIUM/POTASSIUM-TRANSPORTING ATPASE SUBUNIT ALPHA"/>
    <property type="match status" value="1"/>
</dbReference>
<name>A0A2T9ZK23_9FUNG</name>
<dbReference type="FunFam" id="3.40.50.1000:FF:000083">
    <property type="entry name" value="Sodium/potassium-transporting ATPase subunit alpha"/>
    <property type="match status" value="1"/>
</dbReference>
<dbReference type="InterPro" id="IPR036412">
    <property type="entry name" value="HAD-like_sf"/>
</dbReference>
<dbReference type="FunFam" id="2.70.150.10:FF:000003">
    <property type="entry name" value="Sodium/potassium-transporting ATPase subunit alpha"/>
    <property type="match status" value="1"/>
</dbReference>
<keyword evidence="7 10" id="KW-1133">Transmembrane helix</keyword>
<accession>A0A2T9ZK23</accession>
<dbReference type="Gene3D" id="3.40.1110.10">
    <property type="entry name" value="Calcium-transporting ATPase, cytoplasmic domain N"/>
    <property type="match status" value="1"/>
</dbReference>
<dbReference type="InterPro" id="IPR023298">
    <property type="entry name" value="ATPase_P-typ_TM_dom_sf"/>
</dbReference>
<evidence type="ECO:0000256" key="1">
    <source>
        <dbReference type="ARBA" id="ARBA00004651"/>
    </source>
</evidence>
<reference evidence="12 13" key="1">
    <citation type="journal article" date="2018" name="MBio">
        <title>Comparative Genomics Reveals the Core Gene Toolbox for the Fungus-Insect Symbiosis.</title>
        <authorList>
            <person name="Wang Y."/>
            <person name="Stata M."/>
            <person name="Wang W."/>
            <person name="Stajich J.E."/>
            <person name="White M.M."/>
            <person name="Moncalvo J.M."/>
        </authorList>
    </citation>
    <scope>NUCLEOTIDE SEQUENCE [LARGE SCALE GENOMIC DNA]</scope>
    <source>
        <strain evidence="12 13">SC-DP-2</strain>
    </source>
</reference>